<accession>A0AA88GEG7</accession>
<reference evidence="1 2" key="1">
    <citation type="journal article" date="2018" name="BMC Genomics">
        <title>The genome of Naegleria lovaniensis, the basis for a comparative approach to unravel pathogenicity factors of the human pathogenic amoeba N. fowleri.</title>
        <authorList>
            <person name="Liechti N."/>
            <person name="Schurch N."/>
            <person name="Bruggmann R."/>
            <person name="Wittwer M."/>
        </authorList>
    </citation>
    <scope>NUCLEOTIDE SEQUENCE [LARGE SCALE GENOMIC DNA]</scope>
    <source>
        <strain evidence="1 2">ATCC 30569</strain>
    </source>
</reference>
<evidence type="ECO:0000313" key="1">
    <source>
        <dbReference type="EMBL" id="KAG2373960.1"/>
    </source>
</evidence>
<dbReference type="Proteomes" id="UP000816034">
    <property type="component" value="Unassembled WGS sequence"/>
</dbReference>
<dbReference type="AlphaFoldDB" id="A0AA88GEG7"/>
<keyword evidence="2" id="KW-1185">Reference proteome</keyword>
<protein>
    <submittedName>
        <fullName evidence="1">Uncharacterized protein</fullName>
    </submittedName>
</protein>
<evidence type="ECO:0000313" key="2">
    <source>
        <dbReference type="Proteomes" id="UP000816034"/>
    </source>
</evidence>
<dbReference type="GeneID" id="68104079"/>
<comment type="caution">
    <text evidence="1">The sequence shown here is derived from an EMBL/GenBank/DDBJ whole genome shotgun (WGS) entry which is preliminary data.</text>
</comment>
<proteinExistence type="predicted"/>
<name>A0AA88GEG7_NAELO</name>
<dbReference type="EMBL" id="PYSW02000049">
    <property type="protein sequence ID" value="KAG2373960.1"/>
    <property type="molecule type" value="Genomic_DNA"/>
</dbReference>
<sequence length="170" mass="19244">MSQPRTISPTLRLGVTFSAQVQDGIILSLSSEGDFLWGRKGRYPVSYFLMEAAVVNNMVGKPFIAALTSVLSLINKLVGRQMKFRDLRSALYEKLSQELELDIKEYMQLSYPSDWIQKAIVEEIAVRYMDIVVHGPLAFMPGENAPETVIQQQKQSLQFLAAMERKLSNQ</sequence>
<organism evidence="1 2">
    <name type="scientific">Naegleria lovaniensis</name>
    <name type="common">Amoeba</name>
    <dbReference type="NCBI Taxonomy" id="51637"/>
    <lineage>
        <taxon>Eukaryota</taxon>
        <taxon>Discoba</taxon>
        <taxon>Heterolobosea</taxon>
        <taxon>Tetramitia</taxon>
        <taxon>Eutetramitia</taxon>
        <taxon>Vahlkampfiidae</taxon>
        <taxon>Naegleria</taxon>
    </lineage>
</organism>
<dbReference type="RefSeq" id="XP_044543134.1">
    <property type="nucleotide sequence ID" value="XM_044687301.1"/>
</dbReference>
<gene>
    <name evidence="1" type="ORF">C9374_011625</name>
</gene>